<dbReference type="SUPFAM" id="SSF56059">
    <property type="entry name" value="Glutathione synthetase ATP-binding domain-like"/>
    <property type="match status" value="1"/>
</dbReference>
<accession>A0A2S9TP17</accession>
<evidence type="ECO:0008006" key="3">
    <source>
        <dbReference type="Google" id="ProtNLM"/>
    </source>
</evidence>
<reference evidence="1 2" key="1">
    <citation type="submission" date="2017-09" db="EMBL/GenBank/DDBJ databases">
        <title>Reassesment of A. cryaerophilus.</title>
        <authorList>
            <person name="Perez-Cataluna A."/>
            <person name="Collado L."/>
            <person name="Salgado O."/>
            <person name="Lefinanco V."/>
            <person name="Figueras M.J."/>
        </authorList>
    </citation>
    <scope>NUCLEOTIDE SEQUENCE [LARGE SCALE GENOMIC DNA]</scope>
    <source>
        <strain evidence="1 2">LMG 10229</strain>
    </source>
</reference>
<proteinExistence type="predicted"/>
<protein>
    <recommendedName>
        <fullName evidence="3">ATP-grasp domain-containing protein</fullName>
    </recommendedName>
</protein>
<gene>
    <name evidence="1" type="ORF">CJ668_04910</name>
</gene>
<dbReference type="EMBL" id="NXGD01000005">
    <property type="protein sequence ID" value="PRN00568.1"/>
    <property type="molecule type" value="Genomic_DNA"/>
</dbReference>
<evidence type="ECO:0000313" key="1">
    <source>
        <dbReference type="EMBL" id="PRN00568.1"/>
    </source>
</evidence>
<dbReference type="Gene3D" id="3.30.470.20">
    <property type="entry name" value="ATP-grasp fold, B domain"/>
    <property type="match status" value="1"/>
</dbReference>
<dbReference type="Proteomes" id="UP000238811">
    <property type="component" value="Unassembled WGS sequence"/>
</dbReference>
<organism evidence="1 2">
    <name type="scientific">Aliarcobacter cryaerophilus</name>
    <dbReference type="NCBI Taxonomy" id="28198"/>
    <lineage>
        <taxon>Bacteria</taxon>
        <taxon>Pseudomonadati</taxon>
        <taxon>Campylobacterota</taxon>
        <taxon>Epsilonproteobacteria</taxon>
        <taxon>Campylobacterales</taxon>
        <taxon>Arcobacteraceae</taxon>
        <taxon>Aliarcobacter</taxon>
    </lineage>
</organism>
<sequence>MNILSVYGISDDNKITVLLNEGVAGHLQPSFTGVNTITQLLNKEQFHLSEIILGGYKENLNIPLPKIDVIYLSICNYDNQKKSISSFEQKFSNSEIPILNHPSGIKKSTRDAIYEAFKNNNQFIVPKTVRVIPKSVKDVFAIAEKFEFRFPFIFRSIGENNAKNMERIDSLADSDKLEQFAFDGREFYMIQYHEYVSNDGLYRKYRALMIDGELVLRHLLFSDEWKNANFDGHEKVVGRMSQMVAKEEESFLRTAPEAKLIEMSKALYEFLGLDFFGFDFAFDKEGNIILFEANSCMMAYYSLDYGPKYLQEDALKIKKKLETMFINKIKKEKK</sequence>
<evidence type="ECO:0000313" key="2">
    <source>
        <dbReference type="Proteomes" id="UP000238811"/>
    </source>
</evidence>
<dbReference type="AlphaFoldDB" id="A0A2S9TP17"/>
<comment type="caution">
    <text evidence="1">The sequence shown here is derived from an EMBL/GenBank/DDBJ whole genome shotgun (WGS) entry which is preliminary data.</text>
</comment>
<name>A0A2S9TP17_9BACT</name>